<dbReference type="InterPro" id="IPR031316">
    <property type="entry name" value="FlgM_C"/>
</dbReference>
<proteinExistence type="inferred from homology"/>
<evidence type="ECO:0000259" key="7">
    <source>
        <dbReference type="Pfam" id="PF04316"/>
    </source>
</evidence>
<organism evidence="8 9">
    <name type="scientific">Litchfieldia salsa</name>
    <dbReference type="NCBI Taxonomy" id="930152"/>
    <lineage>
        <taxon>Bacteria</taxon>
        <taxon>Bacillati</taxon>
        <taxon>Bacillota</taxon>
        <taxon>Bacilli</taxon>
        <taxon>Bacillales</taxon>
        <taxon>Bacillaceae</taxon>
        <taxon>Litchfieldia</taxon>
    </lineage>
</organism>
<dbReference type="AlphaFoldDB" id="A0A1H0WWJ6"/>
<keyword evidence="5" id="KW-0805">Transcription regulation</keyword>
<dbReference type="Gene3D" id="6.10.140.30">
    <property type="entry name" value="Anti-sigma-28 factor FlgM"/>
    <property type="match status" value="1"/>
</dbReference>
<evidence type="ECO:0000313" key="8">
    <source>
        <dbReference type="EMBL" id="SDP95037.1"/>
    </source>
</evidence>
<keyword evidence="3" id="KW-0678">Repressor</keyword>
<sequence length="87" mass="9890">MMKINQTNLAGINPYKKQVNKVVQTEKTVKTDKVEISSAAKQLQETSAVTLERQEKIDALKQQVQNGTYKVDPEKIAKSIVNYYFKS</sequence>
<dbReference type="STRING" id="930152.SAMN05216565_11756"/>
<dbReference type="GO" id="GO:0045892">
    <property type="term" value="P:negative regulation of DNA-templated transcription"/>
    <property type="evidence" value="ECO:0007669"/>
    <property type="project" value="InterPro"/>
</dbReference>
<keyword evidence="6" id="KW-0804">Transcription</keyword>
<evidence type="ECO:0000256" key="2">
    <source>
        <dbReference type="ARBA" id="ARBA00017823"/>
    </source>
</evidence>
<dbReference type="Proteomes" id="UP000199159">
    <property type="component" value="Unassembled WGS sequence"/>
</dbReference>
<dbReference type="InterPro" id="IPR007412">
    <property type="entry name" value="FlgM"/>
</dbReference>
<keyword evidence="4" id="KW-1005">Bacterial flagellum biogenesis</keyword>
<gene>
    <name evidence="8" type="ORF">SAMN05216565_11756</name>
</gene>
<protein>
    <recommendedName>
        <fullName evidence="2">Negative regulator of flagellin synthesis</fullName>
    </recommendedName>
</protein>
<dbReference type="EMBL" id="FNJU01000017">
    <property type="protein sequence ID" value="SDP95037.1"/>
    <property type="molecule type" value="Genomic_DNA"/>
</dbReference>
<evidence type="ECO:0000313" key="9">
    <source>
        <dbReference type="Proteomes" id="UP000199159"/>
    </source>
</evidence>
<dbReference type="Pfam" id="PF04316">
    <property type="entry name" value="FlgM"/>
    <property type="match status" value="1"/>
</dbReference>
<evidence type="ECO:0000256" key="4">
    <source>
        <dbReference type="ARBA" id="ARBA00022795"/>
    </source>
</evidence>
<dbReference type="GO" id="GO:0044781">
    <property type="term" value="P:bacterial-type flagellum organization"/>
    <property type="evidence" value="ECO:0007669"/>
    <property type="project" value="UniProtKB-KW"/>
</dbReference>
<feature type="domain" description="Anti-sigma-28 factor FlgM C-terminal" evidence="7">
    <location>
        <begin position="32"/>
        <end position="82"/>
    </location>
</feature>
<reference evidence="9" key="1">
    <citation type="submission" date="2016-10" db="EMBL/GenBank/DDBJ databases">
        <authorList>
            <person name="Varghese N."/>
            <person name="Submissions S."/>
        </authorList>
    </citation>
    <scope>NUCLEOTIDE SEQUENCE [LARGE SCALE GENOMIC DNA]</scope>
    <source>
        <strain evidence="9">IBRC-M10078</strain>
    </source>
</reference>
<accession>A0A1H0WWJ6</accession>
<comment type="similarity">
    <text evidence="1">Belongs to the FlgM family.</text>
</comment>
<evidence type="ECO:0000256" key="5">
    <source>
        <dbReference type="ARBA" id="ARBA00023015"/>
    </source>
</evidence>
<evidence type="ECO:0000256" key="6">
    <source>
        <dbReference type="ARBA" id="ARBA00023163"/>
    </source>
</evidence>
<keyword evidence="9" id="KW-1185">Reference proteome</keyword>
<dbReference type="NCBIfam" id="TIGR03824">
    <property type="entry name" value="FlgM_jcvi"/>
    <property type="match status" value="1"/>
</dbReference>
<evidence type="ECO:0000256" key="3">
    <source>
        <dbReference type="ARBA" id="ARBA00022491"/>
    </source>
</evidence>
<dbReference type="InterPro" id="IPR035890">
    <property type="entry name" value="Anti-sigma-28_factor_FlgM_sf"/>
</dbReference>
<evidence type="ECO:0000256" key="1">
    <source>
        <dbReference type="ARBA" id="ARBA00005322"/>
    </source>
</evidence>
<name>A0A1H0WWJ6_9BACI</name>
<dbReference type="SUPFAM" id="SSF101498">
    <property type="entry name" value="Anti-sigma factor FlgM"/>
    <property type="match status" value="1"/>
</dbReference>